<gene>
    <name evidence="4" type="ORF">CAG99_02465</name>
</gene>
<dbReference type="InterPro" id="IPR002539">
    <property type="entry name" value="MaoC-like_dom"/>
</dbReference>
<feature type="domain" description="MaoC-like" evidence="3">
    <location>
        <begin position="142"/>
        <end position="245"/>
    </location>
</feature>
<feature type="compositionally biased region" description="Low complexity" evidence="2">
    <location>
        <begin position="127"/>
        <end position="142"/>
    </location>
</feature>
<evidence type="ECO:0000256" key="2">
    <source>
        <dbReference type="SAM" id="MobiDB-lite"/>
    </source>
</evidence>
<organism evidence="4 5">
    <name type="scientific">Streptomyces marincola</name>
    <dbReference type="NCBI Taxonomy" id="2878388"/>
    <lineage>
        <taxon>Bacteria</taxon>
        <taxon>Bacillati</taxon>
        <taxon>Actinomycetota</taxon>
        <taxon>Actinomycetes</taxon>
        <taxon>Kitasatosporales</taxon>
        <taxon>Streptomycetaceae</taxon>
        <taxon>Streptomyces</taxon>
    </lineage>
</organism>
<dbReference type="SUPFAM" id="SSF54637">
    <property type="entry name" value="Thioesterase/thiol ester dehydrase-isomerase"/>
    <property type="match status" value="2"/>
</dbReference>
<evidence type="ECO:0000313" key="5">
    <source>
        <dbReference type="Proteomes" id="UP000194218"/>
    </source>
</evidence>
<sequence>MPRRRLERAAAAEPARLARYAEVCGFRRPGPLPATYPQVLAFPLALDLMTRRDFPFRLPGLVHVANRVEQLRPLDPAERLHFAVEATGPAAHPRGTAFDLLTEARDGSGGVVWRSAATYLRRGPGGVAAPRGAAGPAAGAADPGEEPGHRERWHVPAGTGRRYAAVSGDRNPIHLHPLAARLLGFRGAIAHGMWTKARCLAAAERALPGGLPGAFTVRTAFRGPVTLPSDVEFTAVRRGTELAFELRAAGAGGHEPRRHLRGRIEAL</sequence>
<dbReference type="EMBL" id="CP021121">
    <property type="protein sequence ID" value="ARQ72114.1"/>
    <property type="molecule type" value="Genomic_DNA"/>
</dbReference>
<dbReference type="PANTHER" id="PTHR43841">
    <property type="entry name" value="3-HYDROXYACYL-THIOESTER DEHYDRATASE HTDX-RELATED"/>
    <property type="match status" value="1"/>
</dbReference>
<comment type="similarity">
    <text evidence="1">Belongs to the enoyl-CoA hydratase/isomerase family.</text>
</comment>
<dbReference type="Gene3D" id="3.10.129.10">
    <property type="entry name" value="Hotdog Thioesterase"/>
    <property type="match status" value="1"/>
</dbReference>
<dbReference type="Proteomes" id="UP000194218">
    <property type="component" value="Chromosome"/>
</dbReference>
<dbReference type="OrthoDB" id="9774179at2"/>
<feature type="region of interest" description="Disordered" evidence="2">
    <location>
        <begin position="127"/>
        <end position="153"/>
    </location>
</feature>
<name>A0A1W7D531_9ACTN</name>
<dbReference type="InterPro" id="IPR029069">
    <property type="entry name" value="HotDog_dom_sf"/>
</dbReference>
<evidence type="ECO:0000256" key="1">
    <source>
        <dbReference type="ARBA" id="ARBA00005254"/>
    </source>
</evidence>
<evidence type="ECO:0000313" key="4">
    <source>
        <dbReference type="EMBL" id="ARQ72114.1"/>
    </source>
</evidence>
<keyword evidence="5" id="KW-1185">Reference proteome</keyword>
<protein>
    <recommendedName>
        <fullName evidence="3">MaoC-like domain-containing protein</fullName>
    </recommendedName>
</protein>
<proteinExistence type="inferred from homology"/>
<reference evidence="4 5" key="1">
    <citation type="submission" date="2017-05" db="EMBL/GenBank/DDBJ databases">
        <title>Complete genome sequence of Streptomyces sp. SCSIO 03032 revealed the diverse biosynthetic pathways for its bioactive secondary metabolites.</title>
        <authorList>
            <person name="Ma L."/>
            <person name="Zhu Y."/>
            <person name="Zhang W."/>
            <person name="Zhang G."/>
            <person name="Tian X."/>
            <person name="Zhang S."/>
            <person name="Zhang C."/>
        </authorList>
    </citation>
    <scope>NUCLEOTIDE SEQUENCE [LARGE SCALE GENOMIC DNA]</scope>
    <source>
        <strain evidence="4 5">SCSIO 03032</strain>
    </source>
</reference>
<dbReference type="Pfam" id="PF01575">
    <property type="entry name" value="MaoC_dehydratas"/>
    <property type="match status" value="1"/>
</dbReference>
<dbReference type="PANTHER" id="PTHR43841:SF1">
    <property type="entry name" value="3-HYDROXYACYL-THIOESTER DEHYDRATASE X"/>
    <property type="match status" value="1"/>
</dbReference>
<accession>A0A1W7D531</accession>
<dbReference type="KEGG" id="smao:CAG99_02465"/>
<evidence type="ECO:0000259" key="3">
    <source>
        <dbReference type="Pfam" id="PF01575"/>
    </source>
</evidence>
<dbReference type="AlphaFoldDB" id="A0A1W7D531"/>